<reference evidence="1 2" key="1">
    <citation type="submission" date="2019-05" db="EMBL/GenBank/DDBJ databases">
        <title>Thiomicrorhabdus sediminis sp. nov, a novel sulfur-oxidizing bacterium isolated from coastal sediment.</title>
        <authorList>
            <person name="Liu X."/>
        </authorList>
    </citation>
    <scope>NUCLEOTIDE SEQUENCE [LARGE SCALE GENOMIC DNA]</scope>
    <source>
        <strain evidence="1 2">G1</strain>
    </source>
</reference>
<gene>
    <name evidence="1" type="ORF">FE785_10755</name>
</gene>
<dbReference type="OrthoDB" id="5612524at2"/>
<dbReference type="KEGG" id="thig:FE785_10755"/>
<sequence>MHLSYQKLGADHPMYGKVEYLVADGTTPICYKTKDGYQPLEEGAAPVVAATQEQAEVKSRPLYVLSFTISGEAEEMTFTSKKKLDKTMAFYQEKGIVSDLKITTYNIVD</sequence>
<keyword evidence="2" id="KW-1185">Reference proteome</keyword>
<dbReference type="EMBL" id="CP040602">
    <property type="protein sequence ID" value="QCU91060.1"/>
    <property type="molecule type" value="Genomic_DNA"/>
</dbReference>
<name>A0A4P9K9B4_9GAMM</name>
<dbReference type="Proteomes" id="UP000304864">
    <property type="component" value="Chromosome"/>
</dbReference>
<evidence type="ECO:0000313" key="1">
    <source>
        <dbReference type="EMBL" id="QCU91060.1"/>
    </source>
</evidence>
<dbReference type="AlphaFoldDB" id="A0A4P9K9B4"/>
<proteinExistence type="predicted"/>
<dbReference type="RefSeq" id="WP_138565733.1">
    <property type="nucleotide sequence ID" value="NZ_CP040602.1"/>
</dbReference>
<organism evidence="1 2">
    <name type="scientific">Thiomicrorhabdus sediminis</name>
    <dbReference type="NCBI Taxonomy" id="2580412"/>
    <lineage>
        <taxon>Bacteria</taxon>
        <taxon>Pseudomonadati</taxon>
        <taxon>Pseudomonadota</taxon>
        <taxon>Gammaproteobacteria</taxon>
        <taxon>Thiotrichales</taxon>
        <taxon>Piscirickettsiaceae</taxon>
        <taxon>Thiomicrorhabdus</taxon>
    </lineage>
</organism>
<accession>A0A4P9K9B4</accession>
<protein>
    <submittedName>
        <fullName evidence="1">Uncharacterized protein</fullName>
    </submittedName>
</protein>
<evidence type="ECO:0000313" key="2">
    <source>
        <dbReference type="Proteomes" id="UP000304864"/>
    </source>
</evidence>